<dbReference type="InterPro" id="IPR019606">
    <property type="entry name" value="GerMN"/>
</dbReference>
<feature type="domain" description="GerMN" evidence="1">
    <location>
        <begin position="50"/>
        <end position="158"/>
    </location>
</feature>
<dbReference type="EMBL" id="JADKNH010000011">
    <property type="protein sequence ID" value="MBF4694891.1"/>
    <property type="molecule type" value="Genomic_DNA"/>
</dbReference>
<gene>
    <name evidence="2" type="ORF">ISU02_17460</name>
</gene>
<comment type="caution">
    <text evidence="2">The sequence shown here is derived from an EMBL/GenBank/DDBJ whole genome shotgun (WGS) entry which is preliminary data.</text>
</comment>
<reference evidence="2 3" key="1">
    <citation type="submission" date="2020-11" db="EMBL/GenBank/DDBJ databases">
        <title>Fusibacter basophilias sp. nov.</title>
        <authorList>
            <person name="Qiu D."/>
        </authorList>
    </citation>
    <scope>NUCLEOTIDE SEQUENCE [LARGE SCALE GENOMIC DNA]</scope>
    <source>
        <strain evidence="2 3">Q10-2</strain>
    </source>
</reference>
<evidence type="ECO:0000259" key="1">
    <source>
        <dbReference type="Pfam" id="PF10646"/>
    </source>
</evidence>
<sequence length="287" mass="33759">MNFPVRSIIILILIVASLIFGLNVNSTYPDIMDSKYISPDKETIAFTTRIYFVYDHALRGEDRKVAIHENDFEKAVLKAIQDGPKNVKYKSIFDYDVHVLSVDYANNTCYLNLSNNVMHSDLWESDELDLYIWSIVNSLTEIKRVFNVQLLIDGERVDRKVLGYSFLNPLPKMESLNYVKERTASDSVIDFVDYINSSRLDLAYDLLTDNTKKIYDYMDFTKYSNTLNNEINGYTRDMYFTKTYNDRWVIYVKFLKNLNSSDVQVHFYKKWTVILIDGEYKIDLLRN</sequence>
<dbReference type="Proteomes" id="UP000614200">
    <property type="component" value="Unassembled WGS sequence"/>
</dbReference>
<organism evidence="2 3">
    <name type="scientific">Fusibacter ferrireducens</name>
    <dbReference type="NCBI Taxonomy" id="2785058"/>
    <lineage>
        <taxon>Bacteria</taxon>
        <taxon>Bacillati</taxon>
        <taxon>Bacillota</taxon>
        <taxon>Clostridia</taxon>
        <taxon>Eubacteriales</taxon>
        <taxon>Eubacteriales Family XII. Incertae Sedis</taxon>
        <taxon>Fusibacter</taxon>
    </lineage>
</organism>
<protein>
    <submittedName>
        <fullName evidence="2">GerMN domain-containing protein</fullName>
    </submittedName>
</protein>
<accession>A0ABR9ZY56</accession>
<dbReference type="Pfam" id="PF10646">
    <property type="entry name" value="Germane"/>
    <property type="match status" value="1"/>
</dbReference>
<proteinExistence type="predicted"/>
<dbReference type="RefSeq" id="WP_194703129.1">
    <property type="nucleotide sequence ID" value="NZ_JADKNH010000011.1"/>
</dbReference>
<keyword evidence="3" id="KW-1185">Reference proteome</keyword>
<name>A0ABR9ZY56_9FIRM</name>
<evidence type="ECO:0000313" key="2">
    <source>
        <dbReference type="EMBL" id="MBF4694891.1"/>
    </source>
</evidence>
<evidence type="ECO:0000313" key="3">
    <source>
        <dbReference type="Proteomes" id="UP000614200"/>
    </source>
</evidence>